<feature type="region of interest" description="Disordered" evidence="1">
    <location>
        <begin position="18"/>
        <end position="41"/>
    </location>
</feature>
<proteinExistence type="predicted"/>
<keyword evidence="3" id="KW-1185">Reference proteome</keyword>
<dbReference type="Proteomes" id="UP001595851">
    <property type="component" value="Unassembled WGS sequence"/>
</dbReference>
<name>A0ABV8G1S4_9ACTN</name>
<sequence>MSTEHILDAIDGALAWDGGTDEMRWRPPEQEPPPKLAPPLRRRSSRVTIIIEDDDEVTVLDVPDPLDAEYSMDVREDPPHWQGLAHSFAPVRTETNIGLKMRVNPDEGFTTYRGREYVNTVLGRIAGEGE</sequence>
<evidence type="ECO:0000313" key="2">
    <source>
        <dbReference type="EMBL" id="MFC4006607.1"/>
    </source>
</evidence>
<gene>
    <name evidence="2" type="ORF">ACFOY2_05200</name>
</gene>
<protein>
    <submittedName>
        <fullName evidence="2">Uncharacterized protein</fullName>
    </submittedName>
</protein>
<reference evidence="3" key="1">
    <citation type="journal article" date="2019" name="Int. J. Syst. Evol. Microbiol.">
        <title>The Global Catalogue of Microorganisms (GCM) 10K type strain sequencing project: providing services to taxonomists for standard genome sequencing and annotation.</title>
        <authorList>
            <consortium name="The Broad Institute Genomics Platform"/>
            <consortium name="The Broad Institute Genome Sequencing Center for Infectious Disease"/>
            <person name="Wu L."/>
            <person name="Ma J."/>
        </authorList>
    </citation>
    <scope>NUCLEOTIDE SEQUENCE [LARGE SCALE GENOMIC DNA]</scope>
    <source>
        <strain evidence="3">TBRC 1276</strain>
    </source>
</reference>
<evidence type="ECO:0000256" key="1">
    <source>
        <dbReference type="SAM" id="MobiDB-lite"/>
    </source>
</evidence>
<accession>A0ABV8G1S4</accession>
<dbReference type="EMBL" id="JBHSBI010000002">
    <property type="protein sequence ID" value="MFC4006607.1"/>
    <property type="molecule type" value="Genomic_DNA"/>
</dbReference>
<dbReference type="RefSeq" id="WP_379526747.1">
    <property type="nucleotide sequence ID" value="NZ_JBHSBI010000002.1"/>
</dbReference>
<organism evidence="2 3">
    <name type="scientific">Nonomuraea purpurea</name>
    <dbReference type="NCBI Taxonomy" id="1849276"/>
    <lineage>
        <taxon>Bacteria</taxon>
        <taxon>Bacillati</taxon>
        <taxon>Actinomycetota</taxon>
        <taxon>Actinomycetes</taxon>
        <taxon>Streptosporangiales</taxon>
        <taxon>Streptosporangiaceae</taxon>
        <taxon>Nonomuraea</taxon>
    </lineage>
</organism>
<comment type="caution">
    <text evidence="2">The sequence shown here is derived from an EMBL/GenBank/DDBJ whole genome shotgun (WGS) entry which is preliminary data.</text>
</comment>
<evidence type="ECO:0000313" key="3">
    <source>
        <dbReference type="Proteomes" id="UP001595851"/>
    </source>
</evidence>